<comment type="caution">
    <text evidence="5">The sequence shown here is derived from an EMBL/GenBank/DDBJ whole genome shotgun (WGS) entry which is preliminary data.</text>
</comment>
<dbReference type="RefSeq" id="WP_229161827.1">
    <property type="nucleotide sequence ID" value="NZ_JAJEWP010000005.1"/>
</dbReference>
<dbReference type="SUPFAM" id="SSF52172">
    <property type="entry name" value="CheY-like"/>
    <property type="match status" value="1"/>
</dbReference>
<evidence type="ECO:0000256" key="1">
    <source>
        <dbReference type="PROSITE-ProRule" id="PRU00169"/>
    </source>
</evidence>
<dbReference type="Pfam" id="PF00072">
    <property type="entry name" value="Response_reg"/>
    <property type="match status" value="1"/>
</dbReference>
<sequence length="546" mass="62821">MIDIPAQKPLKQLSVLIIDGQALSHDVIKSALIELGVDQVKSAENAFFALRLCETNHFDMVIVAFDVKSDKDGFNLLEEMKIKGYVTKRTSVIFLSADTSTALVNCVVELQPTDFWVKPLDRLKVERRILHILQIKNKLHKLHYCIDKGEYSTAIYYAERQLQDPALAQYYPQINRLIGECLMHLFEFSEAEAFYKKLAESYDYAWVQTNIVRSLLKQDKTEEGMALADTLLERHDTRFTTYDALAEYYIDKEEYAKGYEVIKKATQLAPRNIERNRKSLTLARLNHDRMGQYQATQNMAKFAKNSIHDSPEFRLNVVRSAIDLAATLGEADANRLLARTDKDIERLEAEFGNAREMKDELSIIRARLCNVRSDKKQAEVIMKAHEDVRVTGSMEANLDKMKAFHELGMWEKSLEILDLLKDQIESDSFIGQVICEYLEQESKERRDIHYSPKELGDMASVHYKNKRYKPAFQLLKQAMQLSPANVNLAISQLKVLAILAEEVGLDEEQSTSMAECRELLRSQPLNPSQQTRYNEYIERIDKVKAA</sequence>
<proteinExistence type="predicted"/>
<keyword evidence="6" id="KW-1185">Reference proteome</keyword>
<feature type="domain" description="Response regulatory" evidence="4">
    <location>
        <begin position="14"/>
        <end position="133"/>
    </location>
</feature>
<protein>
    <submittedName>
        <fullName evidence="5">Response regulator</fullName>
    </submittedName>
</protein>
<feature type="repeat" description="TPR" evidence="2">
    <location>
        <begin position="239"/>
        <end position="272"/>
    </location>
</feature>
<dbReference type="Gene3D" id="3.40.50.2300">
    <property type="match status" value="1"/>
</dbReference>
<dbReference type="PANTHER" id="PTHR43228">
    <property type="entry name" value="TWO-COMPONENT RESPONSE REGULATOR"/>
    <property type="match status" value="1"/>
</dbReference>
<dbReference type="InterPro" id="IPR001789">
    <property type="entry name" value="Sig_transdc_resp-reg_receiver"/>
</dbReference>
<dbReference type="SUPFAM" id="SSF48452">
    <property type="entry name" value="TPR-like"/>
    <property type="match status" value="1"/>
</dbReference>
<feature type="coiled-coil region" evidence="3">
    <location>
        <begin position="330"/>
        <end position="364"/>
    </location>
</feature>
<dbReference type="PROSITE" id="PS50110">
    <property type="entry name" value="RESPONSE_REGULATORY"/>
    <property type="match status" value="1"/>
</dbReference>
<dbReference type="InterPro" id="IPR011006">
    <property type="entry name" value="CheY-like_superfamily"/>
</dbReference>
<organism evidence="5 6">
    <name type="scientific">Fluctibacter halophilus</name>
    <dbReference type="NCBI Taxonomy" id="226011"/>
    <lineage>
        <taxon>Bacteria</taxon>
        <taxon>Pseudomonadati</taxon>
        <taxon>Pseudomonadota</taxon>
        <taxon>Gammaproteobacteria</taxon>
        <taxon>Alteromonadales</taxon>
        <taxon>Alteromonadaceae</taxon>
        <taxon>Fluctibacter</taxon>
    </lineage>
</organism>
<dbReference type="SMART" id="SM00448">
    <property type="entry name" value="REC"/>
    <property type="match status" value="1"/>
</dbReference>
<evidence type="ECO:0000313" key="6">
    <source>
        <dbReference type="Proteomes" id="UP001520878"/>
    </source>
</evidence>
<comment type="caution">
    <text evidence="1">Lacks conserved residue(s) required for the propagation of feature annotation.</text>
</comment>
<dbReference type="PANTHER" id="PTHR43228:SF1">
    <property type="entry name" value="TWO-COMPONENT RESPONSE REGULATOR ARR22"/>
    <property type="match status" value="1"/>
</dbReference>
<reference evidence="5 6" key="1">
    <citation type="submission" date="2021-10" db="EMBL/GenBank/DDBJ databases">
        <title>Draft genome of Aestuariibacter halophilus JC2043.</title>
        <authorList>
            <person name="Emsley S.A."/>
            <person name="Pfannmuller K.M."/>
            <person name="Ushijima B."/>
            <person name="Saw J.H."/>
            <person name="Videau P."/>
        </authorList>
    </citation>
    <scope>NUCLEOTIDE SEQUENCE [LARGE SCALE GENOMIC DNA]</scope>
    <source>
        <strain evidence="5 6">JC2043</strain>
    </source>
</reference>
<dbReference type="InterPro" id="IPR052048">
    <property type="entry name" value="ST_Response_Regulator"/>
</dbReference>
<name>A0ABS8GCL6_9ALTE</name>
<feature type="repeat" description="TPR" evidence="2">
    <location>
        <begin position="452"/>
        <end position="485"/>
    </location>
</feature>
<accession>A0ABS8GCL6</accession>
<evidence type="ECO:0000313" key="5">
    <source>
        <dbReference type="EMBL" id="MCC2617565.1"/>
    </source>
</evidence>
<dbReference type="SMART" id="SM00028">
    <property type="entry name" value="TPR"/>
    <property type="match status" value="3"/>
</dbReference>
<keyword evidence="2" id="KW-0802">TPR repeat</keyword>
<gene>
    <name evidence="5" type="ORF">LJ739_15030</name>
</gene>
<dbReference type="EMBL" id="JAJEWP010000005">
    <property type="protein sequence ID" value="MCC2617565.1"/>
    <property type="molecule type" value="Genomic_DNA"/>
</dbReference>
<dbReference type="InterPro" id="IPR019734">
    <property type="entry name" value="TPR_rpt"/>
</dbReference>
<evidence type="ECO:0000256" key="3">
    <source>
        <dbReference type="SAM" id="Coils"/>
    </source>
</evidence>
<evidence type="ECO:0000256" key="2">
    <source>
        <dbReference type="PROSITE-ProRule" id="PRU00339"/>
    </source>
</evidence>
<dbReference type="Proteomes" id="UP001520878">
    <property type="component" value="Unassembled WGS sequence"/>
</dbReference>
<dbReference type="PROSITE" id="PS50005">
    <property type="entry name" value="TPR"/>
    <property type="match status" value="2"/>
</dbReference>
<keyword evidence="3" id="KW-0175">Coiled coil</keyword>
<evidence type="ECO:0000259" key="4">
    <source>
        <dbReference type="PROSITE" id="PS50110"/>
    </source>
</evidence>
<dbReference type="Gene3D" id="1.25.40.10">
    <property type="entry name" value="Tetratricopeptide repeat domain"/>
    <property type="match status" value="1"/>
</dbReference>
<dbReference type="InterPro" id="IPR011990">
    <property type="entry name" value="TPR-like_helical_dom_sf"/>
</dbReference>